<dbReference type="EMBL" id="LNXW01000013">
    <property type="protein sequence ID" value="KTC80209.1"/>
    <property type="molecule type" value="Genomic_DNA"/>
</dbReference>
<keyword evidence="1" id="KW-1133">Transmembrane helix</keyword>
<dbReference type="PATRIC" id="fig|28084.5.peg.2417"/>
<sequence>MNGDAHKPFVYRSLLPKGIKWFTEQLSMDTQQKLFQSINRKDSLRSHYFSTLPMGSWTPVIAITYNLMYLIIVFATIGILFVVYLLGRMHHLNFGEALVCMISFSLLYPLTFQNYGYYYDFIELLGIFCACYFVLKQQRIMCTVCIAVFSFNKETFFLVPLALFFLHPEQVTLKTRIIDLALQLLICFASRFYIMSGYEANIGNFVEYHFRENMSFWTKPANFFKFYNVVAKGVHTPSLQNPFIALPLFIFFKHSWNESPQRYRNYFWAAFLPLIPLFICFGFKDEVRVFSLAFPAITLITLHGVTKFNEIFSGLSKTVRVVSESNLL</sequence>
<evidence type="ECO:0000256" key="1">
    <source>
        <dbReference type="SAM" id="Phobius"/>
    </source>
</evidence>
<evidence type="ECO:0000313" key="3">
    <source>
        <dbReference type="Proteomes" id="UP000054921"/>
    </source>
</evidence>
<proteinExistence type="predicted"/>
<keyword evidence="1" id="KW-0472">Membrane</keyword>
<comment type="caution">
    <text evidence="2">The sequence shown here is derived from an EMBL/GenBank/DDBJ whole genome shotgun (WGS) entry which is preliminary data.</text>
</comment>
<organism evidence="2 3">
    <name type="scientific">Legionella cherrii</name>
    <dbReference type="NCBI Taxonomy" id="28084"/>
    <lineage>
        <taxon>Bacteria</taxon>
        <taxon>Pseudomonadati</taxon>
        <taxon>Pseudomonadota</taxon>
        <taxon>Gammaproteobacteria</taxon>
        <taxon>Legionellales</taxon>
        <taxon>Legionellaceae</taxon>
        <taxon>Legionella</taxon>
    </lineage>
</organism>
<protein>
    <submittedName>
        <fullName evidence="2">Uncharacterized protein</fullName>
    </submittedName>
</protein>
<gene>
    <name evidence="2" type="ORF">Lche_2229</name>
</gene>
<reference evidence="2 3" key="1">
    <citation type="submission" date="2015-11" db="EMBL/GenBank/DDBJ databases">
        <title>Genomic analysis of 38 Legionella species identifies large and diverse effector repertoires.</title>
        <authorList>
            <person name="Burstein D."/>
            <person name="Amaro F."/>
            <person name="Zusman T."/>
            <person name="Lifshitz Z."/>
            <person name="Cohen O."/>
            <person name="Gilbert J.A."/>
            <person name="Pupko T."/>
            <person name="Shuman H.A."/>
            <person name="Segal G."/>
        </authorList>
    </citation>
    <scope>NUCLEOTIDE SEQUENCE [LARGE SCALE GENOMIC DNA]</scope>
    <source>
        <strain evidence="2 3">ORW</strain>
    </source>
</reference>
<name>A0A0W0SAQ4_9GAMM</name>
<accession>A0A0W0SAQ4</accession>
<keyword evidence="1" id="KW-0812">Transmembrane</keyword>
<feature type="transmembrane region" description="Helical" evidence="1">
    <location>
        <begin position="177"/>
        <end position="194"/>
    </location>
</feature>
<feature type="transmembrane region" description="Helical" evidence="1">
    <location>
        <begin position="290"/>
        <end position="308"/>
    </location>
</feature>
<feature type="transmembrane region" description="Helical" evidence="1">
    <location>
        <begin position="142"/>
        <end position="165"/>
    </location>
</feature>
<dbReference type="AlphaFoldDB" id="A0A0W0SAQ4"/>
<feature type="transmembrane region" description="Helical" evidence="1">
    <location>
        <begin position="117"/>
        <end position="135"/>
    </location>
</feature>
<feature type="transmembrane region" description="Helical" evidence="1">
    <location>
        <begin position="67"/>
        <end position="87"/>
    </location>
</feature>
<dbReference type="Proteomes" id="UP000054921">
    <property type="component" value="Unassembled WGS sequence"/>
</dbReference>
<feature type="transmembrane region" description="Helical" evidence="1">
    <location>
        <begin position="94"/>
        <end position="111"/>
    </location>
</feature>
<evidence type="ECO:0000313" key="2">
    <source>
        <dbReference type="EMBL" id="KTC80209.1"/>
    </source>
</evidence>
<feature type="transmembrane region" description="Helical" evidence="1">
    <location>
        <begin position="266"/>
        <end position="284"/>
    </location>
</feature>